<proteinExistence type="predicted"/>
<reference evidence="1" key="1">
    <citation type="submission" date="2015-12" db="EMBL/GenBank/DDBJ databases">
        <title>Gene expression during late stages of embryo sac development: a critical building block for successful pollen-pistil interactions.</title>
        <authorList>
            <person name="Liu Y."/>
            <person name="Joly V."/>
            <person name="Sabar M."/>
            <person name="Matton D.P."/>
        </authorList>
    </citation>
    <scope>NUCLEOTIDE SEQUENCE</scope>
</reference>
<accession>A0A0V0HDQ1</accession>
<protein>
    <submittedName>
        <fullName evidence="1">Putative ovule protein</fullName>
    </submittedName>
</protein>
<dbReference type="AlphaFoldDB" id="A0A0V0HDQ1"/>
<organism evidence="1">
    <name type="scientific">Solanum chacoense</name>
    <name type="common">Chaco potato</name>
    <dbReference type="NCBI Taxonomy" id="4108"/>
    <lineage>
        <taxon>Eukaryota</taxon>
        <taxon>Viridiplantae</taxon>
        <taxon>Streptophyta</taxon>
        <taxon>Embryophyta</taxon>
        <taxon>Tracheophyta</taxon>
        <taxon>Spermatophyta</taxon>
        <taxon>Magnoliopsida</taxon>
        <taxon>eudicotyledons</taxon>
        <taxon>Gunneridae</taxon>
        <taxon>Pentapetalae</taxon>
        <taxon>asterids</taxon>
        <taxon>lamiids</taxon>
        <taxon>Solanales</taxon>
        <taxon>Solanaceae</taxon>
        <taxon>Solanoideae</taxon>
        <taxon>Solaneae</taxon>
        <taxon>Solanum</taxon>
    </lineage>
</organism>
<dbReference type="EMBL" id="GEDG01021824">
    <property type="protein sequence ID" value="JAP17993.1"/>
    <property type="molecule type" value="Transcribed_RNA"/>
</dbReference>
<name>A0A0V0HDQ1_SOLCH</name>
<sequence>EVRFEHLQLELSGNQAPIHLNDLRITLLVRQMQGARLSIQCLLRSGLCGTVESSVVPPLSKYQIMSPVLWRICTIAPEISL</sequence>
<evidence type="ECO:0000313" key="1">
    <source>
        <dbReference type="EMBL" id="JAP17993.1"/>
    </source>
</evidence>
<feature type="non-terminal residue" evidence="1">
    <location>
        <position position="1"/>
    </location>
</feature>